<dbReference type="CDD" id="cd22160">
    <property type="entry name" value="F-box_AtFBL13-like"/>
    <property type="match status" value="1"/>
</dbReference>
<keyword evidence="2" id="KW-1185">Reference proteome</keyword>
<dbReference type="SMART" id="SM00579">
    <property type="entry name" value="FBD"/>
    <property type="match status" value="1"/>
</dbReference>
<dbReference type="PANTHER" id="PTHR31900:SF32">
    <property type="entry name" value="F-BOX_RNI_FBD-LIKE DOMAIN PROTEIN"/>
    <property type="match status" value="1"/>
</dbReference>
<dbReference type="OMA" id="EECSYFK"/>
<gene>
    <name evidence="3 4 5 6" type="primary">LOC107770156</name>
</gene>
<dbReference type="Gene3D" id="1.20.1280.50">
    <property type="match status" value="1"/>
</dbReference>
<dbReference type="RefSeq" id="XP_016444917.1">
    <property type="nucleotide sequence ID" value="XM_016589431.1"/>
</dbReference>
<name>A0A1S3XYY1_TOBAC</name>
<dbReference type="SUPFAM" id="SSF81383">
    <property type="entry name" value="F-box domain"/>
    <property type="match status" value="1"/>
</dbReference>
<evidence type="ECO:0000313" key="3">
    <source>
        <dbReference type="RefSeq" id="XP_016444914.1"/>
    </source>
</evidence>
<dbReference type="OrthoDB" id="1289318at2759"/>
<dbReference type="InterPro" id="IPR053781">
    <property type="entry name" value="F-box_AtFBL13-like"/>
</dbReference>
<dbReference type="InterPro" id="IPR006566">
    <property type="entry name" value="FBD"/>
</dbReference>
<dbReference type="Proteomes" id="UP000790787">
    <property type="component" value="Chromosome 15"/>
</dbReference>
<evidence type="ECO:0000313" key="6">
    <source>
        <dbReference type="RefSeq" id="XP_016444917.1"/>
    </source>
</evidence>
<dbReference type="AlphaFoldDB" id="A0A1S3XYY1"/>
<dbReference type="Gene3D" id="3.80.10.10">
    <property type="entry name" value="Ribonuclease Inhibitor"/>
    <property type="match status" value="1"/>
</dbReference>
<dbReference type="RefSeq" id="XP_016444914.1">
    <property type="nucleotide sequence ID" value="XM_016589428.1"/>
</dbReference>
<dbReference type="InterPro" id="IPR036047">
    <property type="entry name" value="F-box-like_dom_sf"/>
</dbReference>
<reference evidence="3 4" key="2">
    <citation type="submission" date="2025-04" db="UniProtKB">
        <authorList>
            <consortium name="RefSeq"/>
        </authorList>
    </citation>
    <scope>IDENTIFICATION</scope>
</reference>
<dbReference type="Pfam" id="PF23622">
    <property type="entry name" value="LRR_At1g61320_AtMIF1"/>
    <property type="match status" value="1"/>
</dbReference>
<proteinExistence type="predicted"/>
<evidence type="ECO:0000259" key="1">
    <source>
        <dbReference type="SMART" id="SM00579"/>
    </source>
</evidence>
<dbReference type="InterPro" id="IPR032675">
    <property type="entry name" value="LRR_dom_sf"/>
</dbReference>
<dbReference type="RefSeq" id="XP_016444916.1">
    <property type="nucleotide sequence ID" value="XM_016589430.1"/>
</dbReference>
<evidence type="ECO:0000313" key="2">
    <source>
        <dbReference type="Proteomes" id="UP000790787"/>
    </source>
</evidence>
<evidence type="ECO:0000313" key="4">
    <source>
        <dbReference type="RefSeq" id="XP_016444915.1"/>
    </source>
</evidence>
<organism evidence="6">
    <name type="scientific">Nicotiana tabacum</name>
    <name type="common">Common tobacco</name>
    <dbReference type="NCBI Taxonomy" id="4097"/>
    <lineage>
        <taxon>Eukaryota</taxon>
        <taxon>Viridiplantae</taxon>
        <taxon>Streptophyta</taxon>
        <taxon>Embryophyta</taxon>
        <taxon>Tracheophyta</taxon>
        <taxon>Spermatophyta</taxon>
        <taxon>Magnoliopsida</taxon>
        <taxon>eudicotyledons</taxon>
        <taxon>Gunneridae</taxon>
        <taxon>Pentapetalae</taxon>
        <taxon>asterids</taxon>
        <taxon>lamiids</taxon>
        <taxon>Solanales</taxon>
        <taxon>Solanaceae</taxon>
        <taxon>Nicotianoideae</taxon>
        <taxon>Nicotianeae</taxon>
        <taxon>Nicotiana</taxon>
    </lineage>
</organism>
<dbReference type="GeneID" id="107770156"/>
<evidence type="ECO:0000313" key="5">
    <source>
        <dbReference type="RefSeq" id="XP_016444916.1"/>
    </source>
</evidence>
<dbReference type="Pfam" id="PF12937">
    <property type="entry name" value="F-box-like"/>
    <property type="match status" value="1"/>
</dbReference>
<dbReference type="PANTHER" id="PTHR31900">
    <property type="entry name" value="F-BOX/RNI SUPERFAMILY PROTEIN-RELATED"/>
    <property type="match status" value="1"/>
</dbReference>
<protein>
    <submittedName>
        <fullName evidence="3 4">F-box/LRR-repeat protein At3g03360-like</fullName>
    </submittedName>
</protein>
<dbReference type="InterPro" id="IPR055357">
    <property type="entry name" value="LRR_At1g61320_AtMIF1"/>
</dbReference>
<dbReference type="STRING" id="4097.A0A1S3XYY1"/>
<dbReference type="InterPro" id="IPR001810">
    <property type="entry name" value="F-box_dom"/>
</dbReference>
<dbReference type="SUPFAM" id="SSF52047">
    <property type="entry name" value="RNI-like"/>
    <property type="match status" value="1"/>
</dbReference>
<reference key="1">
    <citation type="journal article" date="2014" name="Nat. Commun.">
        <title>The tobacco genome sequence and its comparison with those of tomato and potato.</title>
        <authorList>
            <person name="Sierro N."/>
            <person name="Battey J.N."/>
            <person name="Ouadi S."/>
            <person name="Bakaher N."/>
            <person name="Bovet L."/>
            <person name="Willig A."/>
            <person name="Goepfert S."/>
            <person name="Peitsch M.C."/>
            <person name="Ivanov N.V."/>
        </authorList>
    </citation>
    <scope>NUCLEOTIDE SEQUENCE [LARGE SCALE GENOMIC DNA]</scope>
    <source>
        <strain>cv. TN90</strain>
    </source>
</reference>
<dbReference type="InterPro" id="IPR050232">
    <property type="entry name" value="FBL13/AtMIF1-like"/>
</dbReference>
<dbReference type="KEGG" id="nta:107770156"/>
<feature type="domain" description="FBD" evidence="1">
    <location>
        <begin position="381"/>
        <end position="459"/>
    </location>
</feature>
<dbReference type="PaxDb" id="4097-A0A1S3XYY1"/>
<accession>A0A1S3XYY1</accession>
<dbReference type="RefSeq" id="XP_016444915.1">
    <property type="nucleotide sequence ID" value="XM_016589429.1"/>
</dbReference>
<sequence>MEMQSKIMARGDGDRLSDLPDAILLHILSMLWNPKEVVRSSVLSKRWQFLWKSVPISLDFETSFGYSEKGIRDFVGSVNRELHYWRSFEKIRKFRVSLYTYKKSYIKDIDLWIHFATKVANVEDFTLEIRFGGDLYEFPQFAYKNTSLRNLDLRGCNLSPPGSVNWSRLVSLSLGDLELTDGIMGEVLSGCPNLECLELDSVSGIHRLEISSVKLRELSIREYLNELEILAPYIQTLQILGICPDINLQQRNAASLVTAVLYLTAHFEDGEDDLEEECSYFKELLHSVAHVENLELGPWCIQCLSILELKGWQSQPSSRKSLKLNVALDQMDFPGICSFLQSSADLETLVVDWYSHEPRDLLSEYTNEVEQSRRFETHNFNCSSLHLKTIKFINFDGPLSGNKSVLPFVKYLLKNAIVLEKFVITCRFIRSDVSRDYVKMKQEFLSFPRSSPHASIVFSYR</sequence>